<dbReference type="EMBL" id="CP048620">
    <property type="protein sequence ID" value="QPJ64351.1"/>
    <property type="molecule type" value="Genomic_DNA"/>
</dbReference>
<name>A0A7T0G2L9_9BACT</name>
<protein>
    <submittedName>
        <fullName evidence="1">Uncharacterized protein</fullName>
    </submittedName>
</protein>
<dbReference type="Proteomes" id="UP000594464">
    <property type="component" value="Chromosome"/>
</dbReference>
<sequence length="72" mass="8248">MTTTTTSLKEQIEALMQTCTELATEADKRRQTASTKFEYYKFEFSDGERNAYETIAKKLKSVLDKAEKEAAK</sequence>
<evidence type="ECO:0000313" key="1">
    <source>
        <dbReference type="EMBL" id="QPJ64351.1"/>
    </source>
</evidence>
<dbReference type="KEGG" id="nva:G3M78_02645"/>
<evidence type="ECO:0000313" key="2">
    <source>
        <dbReference type="Proteomes" id="UP000594464"/>
    </source>
</evidence>
<reference evidence="2" key="1">
    <citation type="submission" date="2020-02" db="EMBL/GenBank/DDBJ databases">
        <title>Genomic and physiological characterization of two novel Nitrospinaceae genera.</title>
        <authorList>
            <person name="Mueller A.J."/>
            <person name="Jung M.-Y."/>
            <person name="Strachan C.R."/>
            <person name="Herbold C.W."/>
            <person name="Kirkegaard R.H."/>
            <person name="Daims H."/>
        </authorList>
    </citation>
    <scope>NUCLEOTIDE SEQUENCE [LARGE SCALE GENOMIC DNA]</scope>
</reference>
<accession>A0A7T0G2L9</accession>
<organism evidence="1 2">
    <name type="scientific">Candidatus Nitrohelix vancouverensis</name>
    <dbReference type="NCBI Taxonomy" id="2705534"/>
    <lineage>
        <taxon>Bacteria</taxon>
        <taxon>Pseudomonadati</taxon>
        <taxon>Nitrospinota/Tectimicrobiota group</taxon>
        <taxon>Nitrospinota</taxon>
        <taxon>Nitrospinia</taxon>
        <taxon>Nitrospinales</taxon>
        <taxon>Nitrospinaceae</taxon>
        <taxon>Candidatus Nitrohelix</taxon>
    </lineage>
</organism>
<proteinExistence type="predicted"/>
<gene>
    <name evidence="1" type="ORF">G3M78_02645</name>
</gene>
<dbReference type="AlphaFoldDB" id="A0A7T0G2L9"/>